<keyword evidence="1" id="KW-0732">Signal</keyword>
<protein>
    <submittedName>
        <fullName evidence="2">Uncharacterized protein</fullName>
    </submittedName>
</protein>
<dbReference type="PROSITE" id="PS51257">
    <property type="entry name" value="PROKAR_LIPOPROTEIN"/>
    <property type="match status" value="1"/>
</dbReference>
<dbReference type="RefSeq" id="WP_338449744.1">
    <property type="nucleotide sequence ID" value="NZ_CP137640.1"/>
</dbReference>
<dbReference type="Proteomes" id="UP001357223">
    <property type="component" value="Chromosome"/>
</dbReference>
<evidence type="ECO:0000313" key="2">
    <source>
        <dbReference type="EMBL" id="WVX80813.1"/>
    </source>
</evidence>
<dbReference type="EMBL" id="CP137640">
    <property type="protein sequence ID" value="WVX80813.1"/>
    <property type="molecule type" value="Genomic_DNA"/>
</dbReference>
<gene>
    <name evidence="2" type="ORF">R4Z09_26940</name>
</gene>
<evidence type="ECO:0000313" key="3">
    <source>
        <dbReference type="Proteomes" id="UP001357223"/>
    </source>
</evidence>
<proteinExistence type="predicted"/>
<feature type="chain" id="PRO_5047511101" evidence="1">
    <location>
        <begin position="23"/>
        <end position="77"/>
    </location>
</feature>
<keyword evidence="3" id="KW-1185">Reference proteome</keyword>
<feature type="signal peptide" evidence="1">
    <location>
        <begin position="1"/>
        <end position="22"/>
    </location>
</feature>
<organism evidence="2 3">
    <name type="scientific">Niallia oryzisoli</name>
    <dbReference type="NCBI Taxonomy" id="1737571"/>
    <lineage>
        <taxon>Bacteria</taxon>
        <taxon>Bacillati</taxon>
        <taxon>Bacillota</taxon>
        <taxon>Bacilli</taxon>
        <taxon>Bacillales</taxon>
        <taxon>Bacillaceae</taxon>
        <taxon>Niallia</taxon>
    </lineage>
</organism>
<accession>A0ABZ2CCP0</accession>
<evidence type="ECO:0000256" key="1">
    <source>
        <dbReference type="SAM" id="SignalP"/>
    </source>
</evidence>
<sequence>MKRLVTLLLVIFTLLVLTGCSSNNNSSGAVPTHTEANLKSIPLEIAGTIEGIEGSPGDSSGIKINDLKTQEVFKNCN</sequence>
<name>A0ABZ2CCP0_9BACI</name>
<reference evidence="2 3" key="1">
    <citation type="submission" date="2023-10" db="EMBL/GenBank/DDBJ databases">
        <title>Niallia locisalis sp.nov. isolated from a salt pond sample.</title>
        <authorList>
            <person name="Li X.-J."/>
            <person name="Dong L."/>
        </authorList>
    </citation>
    <scope>NUCLEOTIDE SEQUENCE [LARGE SCALE GENOMIC DNA]</scope>
    <source>
        <strain evidence="2 3">DSM 29761</strain>
    </source>
</reference>